<keyword evidence="2" id="KW-1185">Reference proteome</keyword>
<gene>
    <name evidence="1" type="ORF">VTL71DRAFT_11652</name>
</gene>
<organism evidence="1 2">
    <name type="scientific">Oculimacula yallundae</name>
    <dbReference type="NCBI Taxonomy" id="86028"/>
    <lineage>
        <taxon>Eukaryota</taxon>
        <taxon>Fungi</taxon>
        <taxon>Dikarya</taxon>
        <taxon>Ascomycota</taxon>
        <taxon>Pezizomycotina</taxon>
        <taxon>Leotiomycetes</taxon>
        <taxon>Helotiales</taxon>
        <taxon>Ploettnerulaceae</taxon>
        <taxon>Oculimacula</taxon>
    </lineage>
</organism>
<dbReference type="Proteomes" id="UP001595075">
    <property type="component" value="Unassembled WGS sequence"/>
</dbReference>
<proteinExistence type="predicted"/>
<sequence>MFNRLFFSSFFSAAYSLYIFFSYNVDVIVDAESESLI</sequence>
<reference evidence="1 2" key="1">
    <citation type="journal article" date="2024" name="Commun. Biol.">
        <title>Comparative genomic analysis of thermophilic fungi reveals convergent evolutionary adaptations and gene losses.</title>
        <authorList>
            <person name="Steindorff A.S."/>
            <person name="Aguilar-Pontes M.V."/>
            <person name="Robinson A.J."/>
            <person name="Andreopoulos B."/>
            <person name="LaButti K."/>
            <person name="Kuo A."/>
            <person name="Mondo S."/>
            <person name="Riley R."/>
            <person name="Otillar R."/>
            <person name="Haridas S."/>
            <person name="Lipzen A."/>
            <person name="Grimwood J."/>
            <person name="Schmutz J."/>
            <person name="Clum A."/>
            <person name="Reid I.D."/>
            <person name="Moisan M.C."/>
            <person name="Butler G."/>
            <person name="Nguyen T.T.M."/>
            <person name="Dewar K."/>
            <person name="Conant G."/>
            <person name="Drula E."/>
            <person name="Henrissat B."/>
            <person name="Hansel C."/>
            <person name="Singer S."/>
            <person name="Hutchinson M.I."/>
            <person name="de Vries R.P."/>
            <person name="Natvig D.O."/>
            <person name="Powell A.J."/>
            <person name="Tsang A."/>
            <person name="Grigoriev I.V."/>
        </authorList>
    </citation>
    <scope>NUCLEOTIDE SEQUENCE [LARGE SCALE GENOMIC DNA]</scope>
    <source>
        <strain evidence="1 2">CBS 494.80</strain>
    </source>
</reference>
<name>A0ABR4CQS8_9HELO</name>
<evidence type="ECO:0000313" key="2">
    <source>
        <dbReference type="Proteomes" id="UP001595075"/>
    </source>
</evidence>
<comment type="caution">
    <text evidence="1">The sequence shown here is derived from an EMBL/GenBank/DDBJ whole genome shotgun (WGS) entry which is preliminary data.</text>
</comment>
<accession>A0ABR4CQS8</accession>
<evidence type="ECO:0000313" key="1">
    <source>
        <dbReference type="EMBL" id="KAL2072309.1"/>
    </source>
</evidence>
<protein>
    <submittedName>
        <fullName evidence="1">Uncharacterized protein</fullName>
    </submittedName>
</protein>
<dbReference type="EMBL" id="JAZHXI010000004">
    <property type="protein sequence ID" value="KAL2072309.1"/>
    <property type="molecule type" value="Genomic_DNA"/>
</dbReference>